<feature type="region of interest" description="Disordered" evidence="1">
    <location>
        <begin position="162"/>
        <end position="207"/>
    </location>
</feature>
<evidence type="ECO:0000313" key="4">
    <source>
        <dbReference type="Proteomes" id="UP000235371"/>
    </source>
</evidence>
<dbReference type="EMBL" id="KZ613740">
    <property type="protein sequence ID" value="PMD67475.1"/>
    <property type="molecule type" value="Genomic_DNA"/>
</dbReference>
<dbReference type="RefSeq" id="XP_024744379.1">
    <property type="nucleotide sequence ID" value="XM_024870678.1"/>
</dbReference>
<reference evidence="3 4" key="1">
    <citation type="submission" date="2016-04" db="EMBL/GenBank/DDBJ databases">
        <title>A degradative enzymes factory behind the ericoid mycorrhizal symbiosis.</title>
        <authorList>
            <consortium name="DOE Joint Genome Institute"/>
            <person name="Martino E."/>
            <person name="Morin E."/>
            <person name="Grelet G."/>
            <person name="Kuo A."/>
            <person name="Kohler A."/>
            <person name="Daghino S."/>
            <person name="Barry K."/>
            <person name="Choi C."/>
            <person name="Cichocki N."/>
            <person name="Clum A."/>
            <person name="Copeland A."/>
            <person name="Hainaut M."/>
            <person name="Haridas S."/>
            <person name="Labutti K."/>
            <person name="Lindquist E."/>
            <person name="Lipzen A."/>
            <person name="Khouja H.-R."/>
            <person name="Murat C."/>
            <person name="Ohm R."/>
            <person name="Olson A."/>
            <person name="Spatafora J."/>
            <person name="Veneault-Fourrey C."/>
            <person name="Henrissat B."/>
            <person name="Grigoriev I."/>
            <person name="Martin F."/>
            <person name="Perotto S."/>
        </authorList>
    </citation>
    <scope>NUCLEOTIDE SEQUENCE [LARGE SCALE GENOMIC DNA]</scope>
    <source>
        <strain evidence="3 4">E</strain>
    </source>
</reference>
<keyword evidence="2" id="KW-0732">Signal</keyword>
<dbReference type="Proteomes" id="UP000235371">
    <property type="component" value="Unassembled WGS sequence"/>
</dbReference>
<dbReference type="STRING" id="1095630.A0A2J6TWU8"/>
<evidence type="ECO:0000313" key="3">
    <source>
        <dbReference type="EMBL" id="PMD67475.1"/>
    </source>
</evidence>
<feature type="compositionally biased region" description="Low complexity" evidence="1">
    <location>
        <begin position="197"/>
        <end position="207"/>
    </location>
</feature>
<sequence>MYSIPAMATVLALGAQTTYAQNVLATQCYYKSDNEIKTSSGHPCGVVAPNGNFSSCCEIGDTCLADGLCHYTRPEPPPPSVVSRYYMGGCTDESFNAPACNPACTDLDPSDVVYNQTTSNWHCCGQTNGTIHCDDPTTESFQAPAPSALVATYMVPSVVQTAASSTSASTSTSTSTSTSMSTSMIQGSAESHKPESVSELPSPVSPS</sequence>
<keyword evidence="4" id="KW-1185">Reference proteome</keyword>
<organism evidence="3 4">
    <name type="scientific">Hyaloscypha bicolor E</name>
    <dbReference type="NCBI Taxonomy" id="1095630"/>
    <lineage>
        <taxon>Eukaryota</taxon>
        <taxon>Fungi</taxon>
        <taxon>Dikarya</taxon>
        <taxon>Ascomycota</taxon>
        <taxon>Pezizomycotina</taxon>
        <taxon>Leotiomycetes</taxon>
        <taxon>Helotiales</taxon>
        <taxon>Hyaloscyphaceae</taxon>
        <taxon>Hyaloscypha</taxon>
        <taxon>Hyaloscypha bicolor</taxon>
    </lineage>
</organism>
<protein>
    <recommendedName>
        <fullName evidence="5">Carbohydrate-binding module family 52 protein</fullName>
    </recommendedName>
</protein>
<evidence type="ECO:0000256" key="1">
    <source>
        <dbReference type="SAM" id="MobiDB-lite"/>
    </source>
</evidence>
<gene>
    <name evidence="3" type="ORF">K444DRAFT_16409</name>
</gene>
<feature type="compositionally biased region" description="Low complexity" evidence="1">
    <location>
        <begin position="162"/>
        <end position="184"/>
    </location>
</feature>
<feature type="chain" id="PRO_5014418033" description="Carbohydrate-binding module family 52 protein" evidence="2">
    <location>
        <begin position="21"/>
        <end position="207"/>
    </location>
</feature>
<dbReference type="GeneID" id="36578760"/>
<evidence type="ECO:0000256" key="2">
    <source>
        <dbReference type="SAM" id="SignalP"/>
    </source>
</evidence>
<name>A0A2J6TWU8_9HELO</name>
<proteinExistence type="predicted"/>
<dbReference type="AlphaFoldDB" id="A0A2J6TWU8"/>
<evidence type="ECO:0008006" key="5">
    <source>
        <dbReference type="Google" id="ProtNLM"/>
    </source>
</evidence>
<dbReference type="InParanoid" id="A0A2J6TWU8"/>
<accession>A0A2J6TWU8</accession>
<feature type="signal peptide" evidence="2">
    <location>
        <begin position="1"/>
        <end position="20"/>
    </location>
</feature>
<dbReference type="OrthoDB" id="5215637at2759"/>